<feature type="region of interest" description="Disordered" evidence="3">
    <location>
        <begin position="1"/>
        <end position="27"/>
    </location>
</feature>
<evidence type="ECO:0000313" key="6">
    <source>
        <dbReference type="EMBL" id="VVA13784.1"/>
    </source>
</evidence>
<dbReference type="InParanoid" id="A0A5E4EDN3"/>
<reference evidence="5 8" key="3">
    <citation type="journal article" date="2022" name="G3 (Bethesda)">
        <title>Whole-genome sequence and methylome profiling of the almond [Prunus dulcis (Mill.) D.A. Webb] cultivar 'Nonpareil'.</title>
        <authorList>
            <person name="D'Amico-Willman K.M."/>
            <person name="Ouma W.Z."/>
            <person name="Meulia T."/>
            <person name="Sideli G.M."/>
            <person name="Gradziel T.M."/>
            <person name="Fresnedo-Ramirez J."/>
        </authorList>
    </citation>
    <scope>NUCLEOTIDE SEQUENCE [LARGE SCALE GENOMIC DNA]</scope>
    <source>
        <strain evidence="5">Clone GOH B32 T37-40</strain>
    </source>
</reference>
<dbReference type="EMBL" id="JAJFAZ020000001">
    <property type="protein sequence ID" value="KAI5355532.1"/>
    <property type="molecule type" value="Genomic_DNA"/>
</dbReference>
<evidence type="ECO:0000256" key="2">
    <source>
        <dbReference type="ARBA" id="ARBA00023136"/>
    </source>
</evidence>
<accession>A0A5E4EDN3</accession>
<gene>
    <name evidence="6" type="ORF">ALMOND_2B035874</name>
    <name evidence="5" type="ORF">L3X38_008427</name>
</gene>
<keyword evidence="8" id="KW-1185">Reference proteome</keyword>
<evidence type="ECO:0000313" key="7">
    <source>
        <dbReference type="Proteomes" id="UP000327085"/>
    </source>
</evidence>
<evidence type="ECO:0000256" key="1">
    <source>
        <dbReference type="ARBA" id="ARBA00004370"/>
    </source>
</evidence>
<evidence type="ECO:0000256" key="4">
    <source>
        <dbReference type="SAM" id="Phobius"/>
    </source>
</evidence>
<organism evidence="6 7">
    <name type="scientific">Prunus dulcis</name>
    <name type="common">Almond</name>
    <name type="synonym">Amygdalus dulcis</name>
    <dbReference type="NCBI Taxonomy" id="3755"/>
    <lineage>
        <taxon>Eukaryota</taxon>
        <taxon>Viridiplantae</taxon>
        <taxon>Streptophyta</taxon>
        <taxon>Embryophyta</taxon>
        <taxon>Tracheophyta</taxon>
        <taxon>Spermatophyta</taxon>
        <taxon>Magnoliopsida</taxon>
        <taxon>eudicotyledons</taxon>
        <taxon>Gunneridae</taxon>
        <taxon>Pentapetalae</taxon>
        <taxon>rosids</taxon>
        <taxon>fabids</taxon>
        <taxon>Rosales</taxon>
        <taxon>Rosaceae</taxon>
        <taxon>Amygdaloideae</taxon>
        <taxon>Amygdaleae</taxon>
        <taxon>Prunus</taxon>
    </lineage>
</organism>
<evidence type="ECO:0000256" key="3">
    <source>
        <dbReference type="SAM" id="MobiDB-lite"/>
    </source>
</evidence>
<dbReference type="PANTHER" id="PTHR31234:SF68">
    <property type="entry name" value="EXPRESSED PROTEIN"/>
    <property type="match status" value="1"/>
</dbReference>
<dbReference type="EMBL" id="CABIKO010000008">
    <property type="protein sequence ID" value="VVA13784.1"/>
    <property type="molecule type" value="Genomic_DNA"/>
</dbReference>
<dbReference type="GO" id="GO:0098542">
    <property type="term" value="P:defense response to other organism"/>
    <property type="evidence" value="ECO:0007669"/>
    <property type="project" value="InterPro"/>
</dbReference>
<evidence type="ECO:0000313" key="5">
    <source>
        <dbReference type="EMBL" id="KAI5355532.1"/>
    </source>
</evidence>
<dbReference type="OMA" id="PMEIKSW"/>
<protein>
    <submittedName>
        <fullName evidence="6">Uncharacterized protein</fullName>
    </submittedName>
</protein>
<feature type="transmembrane region" description="Helical" evidence="4">
    <location>
        <begin position="93"/>
        <end position="115"/>
    </location>
</feature>
<dbReference type="InterPro" id="IPR044839">
    <property type="entry name" value="NDR1-like"/>
</dbReference>
<comment type="subcellular location">
    <subcellularLocation>
        <location evidence="1">Membrane</location>
    </subcellularLocation>
</comment>
<dbReference type="Proteomes" id="UP000327085">
    <property type="component" value="Chromosome 1"/>
</dbReference>
<name>A0A5E4EDN3_PRUDU</name>
<reference evidence="6" key="1">
    <citation type="submission" date="2019-07" db="EMBL/GenBank/DDBJ databases">
        <authorList>
            <person name="Alioto T."/>
            <person name="Alioto T."/>
            <person name="Gomez Garrido J."/>
        </authorList>
    </citation>
    <scope>NUCLEOTIDE SEQUENCE</scope>
</reference>
<dbReference type="Proteomes" id="UP001054821">
    <property type="component" value="Chromosome 1"/>
</dbReference>
<dbReference type="GO" id="GO:0005886">
    <property type="term" value="C:plasma membrane"/>
    <property type="evidence" value="ECO:0007669"/>
    <property type="project" value="TreeGrafter"/>
</dbReference>
<keyword evidence="4" id="KW-0812">Transmembrane</keyword>
<sequence length="272" mass="29996">MAERALPAGDNDPVPTTSPKHPEFIPPPLPPPNSQQLILSNSNGSTATFRSGTYIVQVPKDQIYRMPPPEHATIVERHRDSGVNKKSCSYCCLGIIAFIVLFIITLVAVILTMLAKSGDPKFSVERVVVKGKSGRPDYDLTLEARNPNSRVAIVYKDGGGASLYFKQKKIANGKYPSLYQGSGKSKEVALVLHGSNIKLPKEIEKSLKSRYSSTYKKGHRVSLSLNMDIPARMRIGTLNSRSRKFHVTCDITVDTLAKGTKVLKQECQTERK</sequence>
<dbReference type="Gramene" id="VVA13784">
    <property type="protein sequence ID" value="VVA13784"/>
    <property type="gene ID" value="Prudul26B035874"/>
</dbReference>
<keyword evidence="2 4" id="KW-0472">Membrane</keyword>
<proteinExistence type="predicted"/>
<keyword evidence="4" id="KW-1133">Transmembrane helix</keyword>
<reference evidence="7" key="2">
    <citation type="journal article" date="2020" name="Plant J.">
        <title>Transposons played a major role in the diversification between the closely related almond and peach genomes: results from the almond genome sequence.</title>
        <authorList>
            <person name="Alioto T."/>
            <person name="Alexiou K.G."/>
            <person name="Bardil A."/>
            <person name="Barteri F."/>
            <person name="Castanera R."/>
            <person name="Cruz F."/>
            <person name="Dhingra A."/>
            <person name="Duval H."/>
            <person name="Fernandez I Marti A."/>
            <person name="Frias L."/>
            <person name="Galan B."/>
            <person name="Garcia J.L."/>
            <person name="Howad W."/>
            <person name="Gomez-Garrido J."/>
            <person name="Gut M."/>
            <person name="Julca I."/>
            <person name="Morata J."/>
            <person name="Puigdomenech P."/>
            <person name="Ribeca P."/>
            <person name="Rubio Cabetas M.J."/>
            <person name="Vlasova A."/>
            <person name="Wirthensohn M."/>
            <person name="Garcia-Mas J."/>
            <person name="Gabaldon T."/>
            <person name="Casacuberta J.M."/>
            <person name="Arus P."/>
        </authorList>
    </citation>
    <scope>NUCLEOTIDE SEQUENCE [LARGE SCALE GENOMIC DNA]</scope>
    <source>
        <strain evidence="7">cv. Texas</strain>
    </source>
</reference>
<evidence type="ECO:0000313" key="8">
    <source>
        <dbReference type="Proteomes" id="UP001054821"/>
    </source>
</evidence>
<dbReference type="AlphaFoldDB" id="A0A5E4EDN3"/>
<dbReference type="PANTHER" id="PTHR31234">
    <property type="entry name" value="LATE EMBRYOGENESIS ABUNDANT (LEA) HYDROXYPROLINE-RICH GLYCOPROTEIN FAMILY"/>
    <property type="match status" value="1"/>
</dbReference>